<accession>A0A9P9YPN1</accession>
<organism evidence="1 2">
    <name type="scientific">Drosophila gunungcola</name>
    <name type="common">fruit fly</name>
    <dbReference type="NCBI Taxonomy" id="103775"/>
    <lineage>
        <taxon>Eukaryota</taxon>
        <taxon>Metazoa</taxon>
        <taxon>Ecdysozoa</taxon>
        <taxon>Arthropoda</taxon>
        <taxon>Hexapoda</taxon>
        <taxon>Insecta</taxon>
        <taxon>Pterygota</taxon>
        <taxon>Neoptera</taxon>
        <taxon>Endopterygota</taxon>
        <taxon>Diptera</taxon>
        <taxon>Brachycera</taxon>
        <taxon>Muscomorpha</taxon>
        <taxon>Ephydroidea</taxon>
        <taxon>Drosophilidae</taxon>
        <taxon>Drosophila</taxon>
        <taxon>Sophophora</taxon>
    </lineage>
</organism>
<evidence type="ECO:0000313" key="2">
    <source>
        <dbReference type="Proteomes" id="UP001059596"/>
    </source>
</evidence>
<gene>
    <name evidence="1" type="ORF">M5D96_006421</name>
</gene>
<keyword evidence="2" id="KW-1185">Reference proteome</keyword>
<dbReference type="AlphaFoldDB" id="A0A9P9YPN1"/>
<comment type="caution">
    <text evidence="1">The sequence shown here is derived from an EMBL/GenBank/DDBJ whole genome shotgun (WGS) entry which is preliminary data.</text>
</comment>
<reference evidence="1" key="1">
    <citation type="journal article" date="2023" name="Genome Biol. Evol.">
        <title>Long-read-based Genome Assembly of Drosophila gunungcola Reveals Fewer Chemosensory Genes in Flower-breeding Species.</title>
        <authorList>
            <person name="Negi A."/>
            <person name="Liao B.Y."/>
            <person name="Yeh S.D."/>
        </authorList>
    </citation>
    <scope>NUCLEOTIDE SEQUENCE</scope>
    <source>
        <strain evidence="1">Sukarami</strain>
    </source>
</reference>
<sequence length="142" mass="16253">MHMGPDWSSLPIGDGGGGQWLRRRGQRLCKAPVEDPKITQKAQKKNQCEKMDRNRIKRLEASFCLTECEKTLAAIGCPLPVFDVVVCVWHVNGPLRFELLFLLLLKCYLINLQMCRWRSIELAQSSLTQISPSWPKKSVQRS</sequence>
<dbReference type="Proteomes" id="UP001059596">
    <property type="component" value="Unassembled WGS sequence"/>
</dbReference>
<protein>
    <submittedName>
        <fullName evidence="1">Uncharacterized protein</fullName>
    </submittedName>
</protein>
<proteinExistence type="predicted"/>
<evidence type="ECO:0000313" key="1">
    <source>
        <dbReference type="EMBL" id="KAI8040478.1"/>
    </source>
</evidence>
<name>A0A9P9YPN1_9MUSC</name>
<dbReference type="EMBL" id="JAMKOV010000004">
    <property type="protein sequence ID" value="KAI8040478.1"/>
    <property type="molecule type" value="Genomic_DNA"/>
</dbReference>